<evidence type="ECO:0000256" key="4">
    <source>
        <dbReference type="ARBA" id="ARBA00023136"/>
    </source>
</evidence>
<dbReference type="Pfam" id="PF07043">
    <property type="entry name" value="DUF1328"/>
    <property type="match status" value="1"/>
</dbReference>
<dbReference type="NCBIfam" id="NF010229">
    <property type="entry name" value="PRK13682.1-4"/>
    <property type="match status" value="1"/>
</dbReference>
<dbReference type="NCBIfam" id="NF010226">
    <property type="entry name" value="PRK13682.1-1"/>
    <property type="match status" value="1"/>
</dbReference>
<keyword evidence="1 5" id="KW-1003">Cell membrane</keyword>
<organism evidence="6 7">
    <name type="scientific">Neisseria subflava NJ9703</name>
    <dbReference type="NCBI Taxonomy" id="546268"/>
    <lineage>
        <taxon>Bacteria</taxon>
        <taxon>Pseudomonadati</taxon>
        <taxon>Pseudomonadota</taxon>
        <taxon>Betaproteobacteria</taxon>
        <taxon>Neisseriales</taxon>
        <taxon>Neisseriaceae</taxon>
        <taxon>Neisseria</taxon>
    </lineage>
</organism>
<feature type="transmembrane region" description="Helical" evidence="5">
    <location>
        <begin position="30"/>
        <end position="53"/>
    </location>
</feature>
<comment type="caution">
    <text evidence="6">The sequence shown here is derived from an EMBL/GenBank/DDBJ whole genome shotgun (WGS) entry which is preliminary data.</text>
</comment>
<dbReference type="HAMAP" id="MF_01361">
    <property type="entry name" value="UPF0391"/>
    <property type="match status" value="1"/>
</dbReference>
<evidence type="ECO:0000313" key="7">
    <source>
        <dbReference type="Proteomes" id="UP000004621"/>
    </source>
</evidence>
<dbReference type="Proteomes" id="UP000004621">
    <property type="component" value="Unassembled WGS sequence"/>
</dbReference>
<gene>
    <name evidence="6" type="ORF">NEISUBOT_05459</name>
</gene>
<protein>
    <recommendedName>
        <fullName evidence="5">UPF0391 membrane protein NEISUBOT_05459</fullName>
    </recommendedName>
</protein>
<reference evidence="6 7" key="1">
    <citation type="submission" date="2010-01" db="EMBL/GenBank/DDBJ databases">
        <authorList>
            <person name="Weinstock G."/>
            <person name="Sodergren E."/>
            <person name="Clifton S."/>
            <person name="Fulton L."/>
            <person name="Fulton B."/>
            <person name="Courtney L."/>
            <person name="Fronick C."/>
            <person name="Harrison M."/>
            <person name="Strong C."/>
            <person name="Farmer C."/>
            <person name="Delahaunty K."/>
            <person name="Markovic C."/>
            <person name="Hall O."/>
            <person name="Minx P."/>
            <person name="Tomlinson C."/>
            <person name="Mitreva M."/>
            <person name="Nelson J."/>
            <person name="Hou S."/>
            <person name="Wollam A."/>
            <person name="Pepin K.H."/>
            <person name="Johnson M."/>
            <person name="Bhonagiri V."/>
            <person name="Nash W.E."/>
            <person name="Warren W."/>
            <person name="Chinwalla A."/>
            <person name="Mardis E.R."/>
            <person name="Wilson R.K."/>
        </authorList>
    </citation>
    <scope>NUCLEOTIDE SEQUENCE [LARGE SCALE GENOMIC DNA]</scope>
    <source>
        <strain evidence="6 7">NJ9703</strain>
    </source>
</reference>
<sequence length="81" mass="8930">MVEQLRPLNFIINGRIPLDRFILNRKEKIMLHYSIVFFIIAIIAAVLGFGGIAGSAAGIAKILFAGFLILSVISLIFGRKK</sequence>
<name>A0A9W5MYG2_NEISU</name>
<dbReference type="EMBL" id="ACEO02000014">
    <property type="protein sequence ID" value="EFC51125.1"/>
    <property type="molecule type" value="Genomic_DNA"/>
</dbReference>
<comment type="caution">
    <text evidence="5">Lacks conserved residue(s) required for the propagation of feature annotation.</text>
</comment>
<dbReference type="AlphaFoldDB" id="A0A9W5MYG2"/>
<proteinExistence type="inferred from homology"/>
<evidence type="ECO:0000256" key="5">
    <source>
        <dbReference type="HAMAP-Rule" id="MF_01361"/>
    </source>
</evidence>
<comment type="similarity">
    <text evidence="5">Belongs to the UPF0391 family.</text>
</comment>
<keyword evidence="4 5" id="KW-0472">Membrane</keyword>
<accession>A0A9W5MYG2</accession>
<feature type="transmembrane region" description="Helical" evidence="5">
    <location>
        <begin position="59"/>
        <end position="78"/>
    </location>
</feature>
<evidence type="ECO:0000313" key="6">
    <source>
        <dbReference type="EMBL" id="EFC51125.1"/>
    </source>
</evidence>
<evidence type="ECO:0000256" key="2">
    <source>
        <dbReference type="ARBA" id="ARBA00022692"/>
    </source>
</evidence>
<keyword evidence="2 5" id="KW-0812">Transmembrane</keyword>
<evidence type="ECO:0000256" key="3">
    <source>
        <dbReference type="ARBA" id="ARBA00022989"/>
    </source>
</evidence>
<dbReference type="InterPro" id="IPR009760">
    <property type="entry name" value="DUF1328"/>
</dbReference>
<dbReference type="GO" id="GO:0005886">
    <property type="term" value="C:plasma membrane"/>
    <property type="evidence" value="ECO:0007669"/>
    <property type="project" value="UniProtKB-UniRule"/>
</dbReference>
<evidence type="ECO:0000256" key="1">
    <source>
        <dbReference type="ARBA" id="ARBA00022475"/>
    </source>
</evidence>
<keyword evidence="3 5" id="KW-1133">Transmembrane helix</keyword>